<evidence type="ECO:0000313" key="4">
    <source>
        <dbReference type="Proteomes" id="UP000460298"/>
    </source>
</evidence>
<comment type="similarity">
    <text evidence="1 2">Belongs to the DTD family.</text>
</comment>
<dbReference type="AlphaFoldDB" id="A0A833LXF6"/>
<dbReference type="Proteomes" id="UP000460298">
    <property type="component" value="Unassembled WGS sequence"/>
</dbReference>
<dbReference type="CDD" id="cd00563">
    <property type="entry name" value="Dtyr_deacylase"/>
    <property type="match status" value="1"/>
</dbReference>
<dbReference type="GO" id="GO:0000049">
    <property type="term" value="F:tRNA binding"/>
    <property type="evidence" value="ECO:0007669"/>
    <property type="project" value="UniProtKB-UniRule"/>
</dbReference>
<keyword evidence="2" id="KW-0694">RNA-binding</keyword>
<dbReference type="HAMAP" id="MF_00518">
    <property type="entry name" value="Deacylase_Dtd"/>
    <property type="match status" value="1"/>
</dbReference>
<dbReference type="GO" id="GO:0019478">
    <property type="term" value="P:D-amino acid catabolic process"/>
    <property type="evidence" value="ECO:0007669"/>
    <property type="project" value="UniProtKB-UniRule"/>
</dbReference>
<comment type="catalytic activity">
    <reaction evidence="2">
        <text>glycyl-tRNA(Ala) + H2O = tRNA(Ala) + glycine + H(+)</text>
        <dbReference type="Rhea" id="RHEA:53744"/>
        <dbReference type="Rhea" id="RHEA-COMP:9657"/>
        <dbReference type="Rhea" id="RHEA-COMP:13640"/>
        <dbReference type="ChEBI" id="CHEBI:15377"/>
        <dbReference type="ChEBI" id="CHEBI:15378"/>
        <dbReference type="ChEBI" id="CHEBI:57305"/>
        <dbReference type="ChEBI" id="CHEBI:78442"/>
        <dbReference type="ChEBI" id="CHEBI:78522"/>
    </reaction>
</comment>
<dbReference type="GO" id="GO:0043908">
    <property type="term" value="F:Ser(Gly)-tRNA(Ala) hydrolase activity"/>
    <property type="evidence" value="ECO:0007669"/>
    <property type="project" value="UniProtKB-UniRule"/>
</dbReference>
<sequence length="144" mass="15302">MKAVVQRVLSASVQVDGETVGSIGRGLLVFVGFGHDDTEAGINPFLDRLLKLRIFEDEAGRMNRSLADVAGGLLLVSQFTLLADLAKGNRPSFGPAASPDIARRLYERMLDRAAAKHGPVAAGRFGADMKVALINDGPVTFVLP</sequence>
<comment type="function">
    <text evidence="2">An aminoacyl-tRNA editing enzyme that deacylates mischarged D-aminoacyl-tRNAs. Also deacylates mischarged glycyl-tRNA(Ala), protecting cells against glycine mischarging by AlaRS. Acts via tRNA-based rather than protein-based catalysis; rejects L-amino acids rather than detecting D-amino acids in the active site. By recycling D-aminoacyl-tRNA to D-amino acids and free tRNA molecules, this enzyme counteracts the toxicity associated with the formation of D-aminoacyl-tRNA entities in vivo and helps enforce protein L-homochirality.</text>
</comment>
<proteinExistence type="inferred from homology"/>
<comment type="catalytic activity">
    <reaction evidence="2">
        <text>a D-aminoacyl-tRNA + H2O = a tRNA + a D-alpha-amino acid + H(+)</text>
        <dbReference type="Rhea" id="RHEA:13953"/>
        <dbReference type="Rhea" id="RHEA-COMP:10123"/>
        <dbReference type="Rhea" id="RHEA-COMP:10124"/>
        <dbReference type="ChEBI" id="CHEBI:15377"/>
        <dbReference type="ChEBI" id="CHEBI:15378"/>
        <dbReference type="ChEBI" id="CHEBI:59871"/>
        <dbReference type="ChEBI" id="CHEBI:78442"/>
        <dbReference type="ChEBI" id="CHEBI:79333"/>
        <dbReference type="EC" id="3.1.1.96"/>
    </reaction>
</comment>
<dbReference type="EC" id="3.1.1.96" evidence="2"/>
<dbReference type="Gene3D" id="3.50.80.10">
    <property type="entry name" value="D-tyrosyl-tRNA(Tyr) deacylase"/>
    <property type="match status" value="1"/>
</dbReference>
<dbReference type="InterPro" id="IPR023509">
    <property type="entry name" value="DTD-like_sf"/>
</dbReference>
<keyword evidence="2" id="KW-0820">tRNA-binding</keyword>
<keyword evidence="2 3" id="KW-0378">Hydrolase</keyword>
<dbReference type="GO" id="GO:0051500">
    <property type="term" value="F:D-tyrosyl-tRNA(Tyr) deacylase activity"/>
    <property type="evidence" value="ECO:0007669"/>
    <property type="project" value="TreeGrafter"/>
</dbReference>
<dbReference type="NCBIfam" id="TIGR00256">
    <property type="entry name" value="D-aminoacyl-tRNA deacylase"/>
    <property type="match status" value="1"/>
</dbReference>
<comment type="caution">
    <text evidence="3">The sequence shown here is derived from an EMBL/GenBank/DDBJ whole genome shotgun (WGS) entry which is preliminary data.</text>
</comment>
<dbReference type="InterPro" id="IPR003732">
    <property type="entry name" value="Daa-tRNA_deacyls_DTD"/>
</dbReference>
<dbReference type="EC" id="3.1.1.-" evidence="2"/>
<evidence type="ECO:0000256" key="1">
    <source>
        <dbReference type="ARBA" id="ARBA00009673"/>
    </source>
</evidence>
<dbReference type="GO" id="GO:0106026">
    <property type="term" value="F:Gly-tRNA(Ala) deacylase activity"/>
    <property type="evidence" value="ECO:0007669"/>
    <property type="project" value="UniProtKB-UniRule"/>
</dbReference>
<gene>
    <name evidence="2" type="primary">dtd</name>
    <name evidence="3" type="ORF">F9K24_09815</name>
</gene>
<accession>A0A833LXF6</accession>
<comment type="subcellular location">
    <subcellularLocation>
        <location evidence="2">Cytoplasm</location>
    </subcellularLocation>
</comment>
<keyword evidence="2" id="KW-0963">Cytoplasm</keyword>
<comment type="domain">
    <text evidence="2">A Gly-cisPro motif from one monomer fits into the active site of the other monomer to allow specific chiral rejection of L-amino acids.</text>
</comment>
<dbReference type="SUPFAM" id="SSF69500">
    <property type="entry name" value="DTD-like"/>
    <property type="match status" value="1"/>
</dbReference>
<dbReference type="EMBL" id="WBUI01000008">
    <property type="protein sequence ID" value="KAB2932667.1"/>
    <property type="molecule type" value="Genomic_DNA"/>
</dbReference>
<evidence type="ECO:0000256" key="2">
    <source>
        <dbReference type="HAMAP-Rule" id="MF_00518"/>
    </source>
</evidence>
<dbReference type="PANTHER" id="PTHR10472">
    <property type="entry name" value="D-TYROSYL-TRNA TYR DEACYLASE"/>
    <property type="match status" value="1"/>
</dbReference>
<evidence type="ECO:0000313" key="3">
    <source>
        <dbReference type="EMBL" id="KAB2932667.1"/>
    </source>
</evidence>
<reference evidence="3 4" key="1">
    <citation type="submission" date="2019-10" db="EMBL/GenBank/DDBJ databases">
        <title>Extracellular Electron Transfer in a Candidatus Methanoperedens spp. Enrichment Culture.</title>
        <authorList>
            <person name="Berger S."/>
            <person name="Rangel Shaw D."/>
            <person name="Berben T."/>
            <person name="In 'T Zandt M."/>
            <person name="Frank J."/>
            <person name="Reimann J."/>
            <person name="Jetten M.S.M."/>
            <person name="Welte C.U."/>
        </authorList>
    </citation>
    <scope>NUCLEOTIDE SEQUENCE [LARGE SCALE GENOMIC DNA]</scope>
    <source>
        <strain evidence="3">SB12</strain>
    </source>
</reference>
<name>A0A833LXF6_9LEPT</name>
<protein>
    <recommendedName>
        <fullName evidence="2">D-aminoacyl-tRNA deacylase</fullName>
        <shortName evidence="2">DTD</shortName>
        <ecNumber evidence="2">3.1.1.96</ecNumber>
    </recommendedName>
    <alternativeName>
        <fullName evidence="2">Gly-tRNA(Ala) deacylase</fullName>
        <ecNumber evidence="2">3.1.1.-</ecNumber>
    </alternativeName>
</protein>
<dbReference type="FunFam" id="3.50.80.10:FF:000001">
    <property type="entry name" value="D-aminoacyl-tRNA deacylase"/>
    <property type="match status" value="1"/>
</dbReference>
<comment type="subunit">
    <text evidence="2">Homodimer.</text>
</comment>
<dbReference type="GO" id="GO:0005737">
    <property type="term" value="C:cytoplasm"/>
    <property type="evidence" value="ECO:0007669"/>
    <property type="project" value="UniProtKB-SubCell"/>
</dbReference>
<organism evidence="3 4">
    <name type="scientific">Leptonema illini</name>
    <dbReference type="NCBI Taxonomy" id="183"/>
    <lineage>
        <taxon>Bacteria</taxon>
        <taxon>Pseudomonadati</taxon>
        <taxon>Spirochaetota</taxon>
        <taxon>Spirochaetia</taxon>
        <taxon>Leptospirales</taxon>
        <taxon>Leptospiraceae</taxon>
        <taxon>Leptonema</taxon>
    </lineage>
</organism>
<dbReference type="Pfam" id="PF02580">
    <property type="entry name" value="Tyr_Deacylase"/>
    <property type="match status" value="1"/>
</dbReference>
<feature type="short sequence motif" description="Gly-cisPro motif, important for rejection of L-amino acids" evidence="2">
    <location>
        <begin position="137"/>
        <end position="138"/>
    </location>
</feature>
<dbReference type="PANTHER" id="PTHR10472:SF5">
    <property type="entry name" value="D-AMINOACYL-TRNA DEACYLASE 1"/>
    <property type="match status" value="1"/>
</dbReference>